<keyword evidence="3" id="KW-1185">Reference proteome</keyword>
<proteinExistence type="predicted"/>
<reference evidence="2" key="1">
    <citation type="journal article" date="2020" name="Stud. Mycol.">
        <title>101 Dothideomycetes genomes: a test case for predicting lifestyles and emergence of pathogens.</title>
        <authorList>
            <person name="Haridas S."/>
            <person name="Albert R."/>
            <person name="Binder M."/>
            <person name="Bloem J."/>
            <person name="Labutti K."/>
            <person name="Salamov A."/>
            <person name="Andreopoulos B."/>
            <person name="Baker S."/>
            <person name="Barry K."/>
            <person name="Bills G."/>
            <person name="Bluhm B."/>
            <person name="Cannon C."/>
            <person name="Castanera R."/>
            <person name="Culley D."/>
            <person name="Daum C."/>
            <person name="Ezra D."/>
            <person name="Gonzalez J."/>
            <person name="Henrissat B."/>
            <person name="Kuo A."/>
            <person name="Liang C."/>
            <person name="Lipzen A."/>
            <person name="Lutzoni F."/>
            <person name="Magnuson J."/>
            <person name="Mondo S."/>
            <person name="Nolan M."/>
            <person name="Ohm R."/>
            <person name="Pangilinan J."/>
            <person name="Park H.-J."/>
            <person name="Ramirez L."/>
            <person name="Alfaro M."/>
            <person name="Sun H."/>
            <person name="Tritt A."/>
            <person name="Yoshinaga Y."/>
            <person name="Zwiers L.-H."/>
            <person name="Turgeon B."/>
            <person name="Goodwin S."/>
            <person name="Spatafora J."/>
            <person name="Crous P."/>
            <person name="Grigoriev I."/>
        </authorList>
    </citation>
    <scope>NUCLEOTIDE SEQUENCE</scope>
    <source>
        <strain evidence="2">CBS 122681</strain>
    </source>
</reference>
<dbReference type="Proteomes" id="UP000799324">
    <property type="component" value="Unassembled WGS sequence"/>
</dbReference>
<organism evidence="2 3">
    <name type="scientific">Lophiostoma macrostomum CBS 122681</name>
    <dbReference type="NCBI Taxonomy" id="1314788"/>
    <lineage>
        <taxon>Eukaryota</taxon>
        <taxon>Fungi</taxon>
        <taxon>Dikarya</taxon>
        <taxon>Ascomycota</taxon>
        <taxon>Pezizomycotina</taxon>
        <taxon>Dothideomycetes</taxon>
        <taxon>Pleosporomycetidae</taxon>
        <taxon>Pleosporales</taxon>
        <taxon>Lophiostomataceae</taxon>
        <taxon>Lophiostoma</taxon>
    </lineage>
</organism>
<accession>A0A6A6SPK8</accession>
<name>A0A6A6SPK8_9PLEO</name>
<protein>
    <submittedName>
        <fullName evidence="2">Uncharacterized protein</fullName>
    </submittedName>
</protein>
<evidence type="ECO:0000256" key="1">
    <source>
        <dbReference type="SAM" id="MobiDB-lite"/>
    </source>
</evidence>
<sequence length="295" mass="33841">MTSVSEQKHEPLVRIEQPIYDPDRIPIINFSVLRTFVDNLAIWSEALTTWFAVKNRTGDYDPAYINQKEYDSFFVESACTLFEYYNKLNFNTIGGSFGRVHDDRVEKGWMILSVKAASWSRFRNTSISSPFGRILPPGKKKTSDGWLPLKTLSSSKGGVSGSKVVPSGEKVFWSYFRCARTKLRARLSIKEDNRYELLEAKLGDWREARNALVKEMEGFHSVGDAGNSRVHREDKSDPEDERATADDQVAKREPLNFDRSVEYSIREIIKSTDKRRREAGLRLFWSSKPESSGFV</sequence>
<evidence type="ECO:0000313" key="2">
    <source>
        <dbReference type="EMBL" id="KAF2648318.1"/>
    </source>
</evidence>
<evidence type="ECO:0000313" key="3">
    <source>
        <dbReference type="Proteomes" id="UP000799324"/>
    </source>
</evidence>
<dbReference type="EMBL" id="MU004545">
    <property type="protein sequence ID" value="KAF2648318.1"/>
    <property type="molecule type" value="Genomic_DNA"/>
</dbReference>
<gene>
    <name evidence="2" type="ORF">K491DRAFT_722677</name>
</gene>
<feature type="region of interest" description="Disordered" evidence="1">
    <location>
        <begin position="223"/>
        <end position="253"/>
    </location>
</feature>
<feature type="compositionally biased region" description="Basic and acidic residues" evidence="1">
    <location>
        <begin position="230"/>
        <end position="253"/>
    </location>
</feature>
<dbReference type="AlphaFoldDB" id="A0A6A6SPK8"/>